<evidence type="ECO:0000313" key="1">
    <source>
        <dbReference type="EMBL" id="MPC58118.1"/>
    </source>
</evidence>
<comment type="caution">
    <text evidence="1">The sequence shown here is derived from an EMBL/GenBank/DDBJ whole genome shotgun (WGS) entry which is preliminary data.</text>
</comment>
<protein>
    <submittedName>
        <fullName evidence="1">Uncharacterized protein</fullName>
    </submittedName>
</protein>
<name>A0A5B7GM59_PORTR</name>
<organism evidence="1 2">
    <name type="scientific">Portunus trituberculatus</name>
    <name type="common">Swimming crab</name>
    <name type="synonym">Neptunus trituberculatus</name>
    <dbReference type="NCBI Taxonomy" id="210409"/>
    <lineage>
        <taxon>Eukaryota</taxon>
        <taxon>Metazoa</taxon>
        <taxon>Ecdysozoa</taxon>
        <taxon>Arthropoda</taxon>
        <taxon>Crustacea</taxon>
        <taxon>Multicrustacea</taxon>
        <taxon>Malacostraca</taxon>
        <taxon>Eumalacostraca</taxon>
        <taxon>Eucarida</taxon>
        <taxon>Decapoda</taxon>
        <taxon>Pleocyemata</taxon>
        <taxon>Brachyura</taxon>
        <taxon>Eubrachyura</taxon>
        <taxon>Portunoidea</taxon>
        <taxon>Portunidae</taxon>
        <taxon>Portuninae</taxon>
        <taxon>Portunus</taxon>
    </lineage>
</organism>
<dbReference type="Proteomes" id="UP000324222">
    <property type="component" value="Unassembled WGS sequence"/>
</dbReference>
<gene>
    <name evidence="1" type="ORF">E2C01_052113</name>
</gene>
<reference evidence="1 2" key="1">
    <citation type="submission" date="2019-05" db="EMBL/GenBank/DDBJ databases">
        <title>Another draft genome of Portunus trituberculatus and its Hox gene families provides insights of decapod evolution.</title>
        <authorList>
            <person name="Jeong J.-H."/>
            <person name="Song I."/>
            <person name="Kim S."/>
            <person name="Choi T."/>
            <person name="Kim D."/>
            <person name="Ryu S."/>
            <person name="Kim W."/>
        </authorList>
    </citation>
    <scope>NUCLEOTIDE SEQUENCE [LARGE SCALE GENOMIC DNA]</scope>
    <source>
        <tissue evidence="1">Muscle</tissue>
    </source>
</reference>
<dbReference type="AlphaFoldDB" id="A0A5B7GM59"/>
<keyword evidence="2" id="KW-1185">Reference proteome</keyword>
<accession>A0A5B7GM59</accession>
<evidence type="ECO:0000313" key="2">
    <source>
        <dbReference type="Proteomes" id="UP000324222"/>
    </source>
</evidence>
<proteinExistence type="predicted"/>
<dbReference type="EMBL" id="VSRR010015388">
    <property type="protein sequence ID" value="MPC58118.1"/>
    <property type="molecule type" value="Genomic_DNA"/>
</dbReference>
<sequence length="119" mass="13745">MAPRSRRGERSQLIDLARHITIAVLGGRRSAERQPSVACADRTPALHRRNVGNEQQCFVSIHYGCDWCYHFCEAAMHGRLSRLINRHHSVMQLFHHSGHAQLKLHCHKDKSFHITKLFT</sequence>